<dbReference type="GO" id="GO:0016799">
    <property type="term" value="F:hydrolase activity, hydrolyzing N-glycosyl compounds"/>
    <property type="evidence" value="ECO:0007669"/>
    <property type="project" value="TreeGrafter"/>
</dbReference>
<dbReference type="GO" id="GO:0005829">
    <property type="term" value="C:cytosol"/>
    <property type="evidence" value="ECO:0007669"/>
    <property type="project" value="TreeGrafter"/>
</dbReference>
<evidence type="ECO:0000313" key="22">
    <source>
        <dbReference type="Proteomes" id="UP000284644"/>
    </source>
</evidence>
<dbReference type="Proteomes" id="UP000284220">
    <property type="component" value="Unassembled WGS sequence"/>
</dbReference>
<evidence type="ECO:0000313" key="10">
    <source>
        <dbReference type="EMBL" id="RHG18926.1"/>
    </source>
</evidence>
<reference evidence="15 16" key="2">
    <citation type="submission" date="2018-08" db="EMBL/GenBank/DDBJ databases">
        <title>A genome reference for cultivated species of the human gut microbiota.</title>
        <authorList>
            <person name="Zou Y."/>
            <person name="Xue W."/>
            <person name="Luo G."/>
        </authorList>
    </citation>
    <scope>NUCLEOTIDE SEQUENCE [LARGE SCALE GENOMIC DNA]</scope>
    <source>
        <strain evidence="7 17">AF14-23</strain>
        <strain evidence="6 23">AF25-21</strain>
        <strain evidence="5 18">AF29-2BH</strain>
        <strain evidence="12 21">AF39-4</strain>
        <strain evidence="11 19">AM18-2AC</strain>
        <strain evidence="10 20">AM22-9LB</strain>
        <strain evidence="9 22">AM29-25AC</strain>
        <strain evidence="8 16">AM37-4AC</strain>
        <strain evidence="4 15">OM03-6</strain>
    </source>
</reference>
<sequence length="187" mass="21362">MNICIYGASSAELEQIYYDKTEELGRMMAKRGHGLVFGGGATGMMGAAARGVDSEDGYILGIAPRFFDKPGVLYENCSEFIFTETMRERKKLLEERSDATIVTPGGIGTYEEFFEILTLKSLHRLDRPIVLYNINGYYDRMKALLQHTADEKFMDVANMELCAFMDGPEQILTYIENYRRQWTQTKE</sequence>
<dbReference type="GO" id="GO:0009691">
    <property type="term" value="P:cytokinin biosynthetic process"/>
    <property type="evidence" value="ECO:0007669"/>
    <property type="project" value="UniProtKB-UniRule"/>
</dbReference>
<evidence type="ECO:0000313" key="9">
    <source>
        <dbReference type="EMBL" id="RHE16055.1"/>
    </source>
</evidence>
<dbReference type="Pfam" id="PF03641">
    <property type="entry name" value="Lysine_decarbox"/>
    <property type="match status" value="1"/>
</dbReference>
<evidence type="ECO:0000313" key="4">
    <source>
        <dbReference type="EMBL" id="RGN84901.1"/>
    </source>
</evidence>
<dbReference type="EMBL" id="QRSS01000007">
    <property type="protein sequence ID" value="RGQ05303.1"/>
    <property type="molecule type" value="Genomic_DNA"/>
</dbReference>
<dbReference type="EMBL" id="QSHL01000002">
    <property type="protein sequence ID" value="RHC09198.1"/>
    <property type="molecule type" value="Genomic_DNA"/>
</dbReference>
<dbReference type="RefSeq" id="WP_055056887.1">
    <property type="nucleotide sequence ID" value="NZ_CABJDZ010000012.1"/>
</dbReference>
<dbReference type="SUPFAM" id="SSF102405">
    <property type="entry name" value="MCP/YpsA-like"/>
    <property type="match status" value="1"/>
</dbReference>
<dbReference type="Proteomes" id="UP000284267">
    <property type="component" value="Unassembled WGS sequence"/>
</dbReference>
<dbReference type="EMBL" id="QSUZ01000027">
    <property type="protein sequence ID" value="RGN84901.1"/>
    <property type="molecule type" value="Genomic_DNA"/>
</dbReference>
<comment type="similarity">
    <text evidence="1 2">Belongs to the LOG family.</text>
</comment>
<keyword evidence="2" id="KW-0378">Hydrolase</keyword>
<evidence type="ECO:0000313" key="12">
    <source>
        <dbReference type="EMBL" id="RHK92149.1"/>
    </source>
</evidence>
<evidence type="ECO:0000313" key="6">
    <source>
        <dbReference type="EMBL" id="RGR51054.1"/>
    </source>
</evidence>
<dbReference type="PANTHER" id="PTHR31223">
    <property type="entry name" value="LOG FAMILY PROTEIN YJL055W"/>
    <property type="match status" value="1"/>
</dbReference>
<dbReference type="EMBL" id="QSJW01000001">
    <property type="protein sequence ID" value="RHE16055.1"/>
    <property type="molecule type" value="Genomic_DNA"/>
</dbReference>
<dbReference type="GeneID" id="79804980"/>
<dbReference type="EMBL" id="QRZI01000013">
    <property type="protein sequence ID" value="RGV61211.1"/>
    <property type="molecule type" value="Genomic_DNA"/>
</dbReference>
<dbReference type="Gene3D" id="3.40.50.450">
    <property type="match status" value="1"/>
</dbReference>
<reference evidence="3 14" key="1">
    <citation type="submission" date="2015-09" db="EMBL/GenBank/DDBJ databases">
        <authorList>
            <consortium name="Pathogen Informatics"/>
        </authorList>
    </citation>
    <scope>NUCLEOTIDE SEQUENCE [LARGE SCALE GENOMIC DNA]</scope>
    <source>
        <strain evidence="3 14">2789STDY5834921</strain>
    </source>
</reference>
<dbReference type="AlphaFoldDB" id="A0A174SIL8"/>
<dbReference type="Proteomes" id="UP000283585">
    <property type="component" value="Unassembled WGS sequence"/>
</dbReference>
<gene>
    <name evidence="3" type="primary">yvdD</name>
    <name evidence="12" type="ORF">DW040_17055</name>
    <name evidence="11" type="ORF">DW222_06125</name>
    <name evidence="10" type="ORF">DW272_06480</name>
    <name evidence="9" type="ORF">DW767_02545</name>
    <name evidence="8" type="ORF">DW859_04245</name>
    <name evidence="7" type="ORF">DWW07_15205</name>
    <name evidence="6" type="ORF">DWY46_00125</name>
    <name evidence="5" type="ORF">DWZ12_08200</name>
    <name evidence="4" type="ORF">DXB38_14540</name>
    <name evidence="13" type="ORF">EAI82_02355</name>
    <name evidence="3" type="ORF">ERS852533_03191</name>
</gene>
<dbReference type="Proteomes" id="UP000293506">
    <property type="component" value="Unassembled WGS sequence"/>
</dbReference>
<dbReference type="EMBL" id="CZBA01000025">
    <property type="protein sequence ID" value="CUP95757.1"/>
    <property type="molecule type" value="Genomic_DNA"/>
</dbReference>
<protein>
    <recommendedName>
        <fullName evidence="2">Cytokinin riboside 5'-monophosphate phosphoribohydrolase</fullName>
        <ecNumber evidence="2">3.2.2.n1</ecNumber>
    </recommendedName>
</protein>
<dbReference type="EMBL" id="QRJH01000002">
    <property type="protein sequence ID" value="RHH20365.1"/>
    <property type="molecule type" value="Genomic_DNA"/>
</dbReference>
<evidence type="ECO:0000313" key="15">
    <source>
        <dbReference type="Proteomes" id="UP000261105"/>
    </source>
</evidence>
<dbReference type="EMBL" id="RCXQ01000001">
    <property type="protein sequence ID" value="RYT69039.1"/>
    <property type="molecule type" value="Genomic_DNA"/>
</dbReference>
<dbReference type="EMBL" id="QRHZ01000002">
    <property type="protein sequence ID" value="RHG18926.1"/>
    <property type="molecule type" value="Genomic_DNA"/>
</dbReference>
<evidence type="ECO:0000256" key="1">
    <source>
        <dbReference type="ARBA" id="ARBA00006763"/>
    </source>
</evidence>
<dbReference type="NCBIfam" id="TIGR00730">
    <property type="entry name" value="Rossman fold protein, TIGR00730 family"/>
    <property type="match status" value="1"/>
</dbReference>
<dbReference type="InterPro" id="IPR005269">
    <property type="entry name" value="LOG"/>
</dbReference>
<dbReference type="Proteomes" id="UP000265808">
    <property type="component" value="Unassembled WGS sequence"/>
</dbReference>
<evidence type="ECO:0000313" key="17">
    <source>
        <dbReference type="Proteomes" id="UP000265828"/>
    </source>
</evidence>
<evidence type="ECO:0000313" key="23">
    <source>
        <dbReference type="Proteomes" id="UP000285839"/>
    </source>
</evidence>
<name>A0A174SIL8_9FIRM</name>
<evidence type="ECO:0000313" key="18">
    <source>
        <dbReference type="Proteomes" id="UP000283585"/>
    </source>
</evidence>
<proteinExistence type="inferred from homology"/>
<evidence type="ECO:0000313" key="20">
    <source>
        <dbReference type="Proteomes" id="UP000284220"/>
    </source>
</evidence>
<evidence type="ECO:0000313" key="24">
    <source>
        <dbReference type="Proteomes" id="UP000293506"/>
    </source>
</evidence>
<evidence type="ECO:0000313" key="13">
    <source>
        <dbReference type="EMBL" id="RYT69039.1"/>
    </source>
</evidence>
<dbReference type="Proteomes" id="UP000285839">
    <property type="component" value="Unassembled WGS sequence"/>
</dbReference>
<dbReference type="EMBL" id="QRUH01000001">
    <property type="protein sequence ID" value="RGR51054.1"/>
    <property type="molecule type" value="Genomic_DNA"/>
</dbReference>
<evidence type="ECO:0000313" key="21">
    <source>
        <dbReference type="Proteomes" id="UP000284267"/>
    </source>
</evidence>
<dbReference type="EC" id="3.2.2.n1" evidence="2"/>
<keyword evidence="2" id="KW-0203">Cytokinin biosynthesis</keyword>
<reference evidence="13 24" key="3">
    <citation type="journal article" date="2019" name="Science, e1252229">
        <title>Invertible promoters mediate bacterial phase variation, antibiotic resistance, and host adaptation in the gut.</title>
        <authorList>
            <person name="Jiang X."/>
            <person name="Hall A.B."/>
            <person name="Arthur T.D."/>
            <person name="Plichta D.R."/>
            <person name="Covington C.T."/>
            <person name="Poyet M."/>
            <person name="Crothers J."/>
            <person name="Moses P.L."/>
            <person name="Tolonen A.C."/>
            <person name="Vlamakis H."/>
            <person name="Alm E.J."/>
            <person name="Xavier R.J."/>
        </authorList>
    </citation>
    <scope>NUCLEOTIDE SEQUENCE [LARGE SCALE GENOMIC DNA]</scope>
    <source>
        <strain evidence="24">af_0058</strain>
        <strain evidence="13">Af_0058</strain>
    </source>
</reference>
<dbReference type="Proteomes" id="UP000261105">
    <property type="component" value="Unassembled WGS sequence"/>
</dbReference>
<dbReference type="OrthoDB" id="9801098at2"/>
<evidence type="ECO:0000313" key="8">
    <source>
        <dbReference type="EMBL" id="RHC09198.1"/>
    </source>
</evidence>
<evidence type="ECO:0000313" key="16">
    <source>
        <dbReference type="Proteomes" id="UP000265808"/>
    </source>
</evidence>
<dbReference type="EMBL" id="QROE01000012">
    <property type="protein sequence ID" value="RHK92149.1"/>
    <property type="molecule type" value="Genomic_DNA"/>
</dbReference>
<evidence type="ECO:0000256" key="2">
    <source>
        <dbReference type="RuleBase" id="RU363015"/>
    </source>
</evidence>
<evidence type="ECO:0000313" key="19">
    <source>
        <dbReference type="Proteomes" id="UP000284024"/>
    </source>
</evidence>
<dbReference type="Proteomes" id="UP000284024">
    <property type="component" value="Unassembled WGS sequence"/>
</dbReference>
<accession>A0A174SIL8</accession>
<evidence type="ECO:0000313" key="3">
    <source>
        <dbReference type="EMBL" id="CUP95757.1"/>
    </source>
</evidence>
<dbReference type="PANTHER" id="PTHR31223:SF70">
    <property type="entry name" value="LOG FAMILY PROTEIN YJL055W"/>
    <property type="match status" value="1"/>
</dbReference>
<evidence type="ECO:0000313" key="14">
    <source>
        <dbReference type="Proteomes" id="UP000095413"/>
    </source>
</evidence>
<dbReference type="InterPro" id="IPR031100">
    <property type="entry name" value="LOG_fam"/>
</dbReference>
<dbReference type="Proteomes" id="UP000095413">
    <property type="component" value="Unassembled WGS sequence"/>
</dbReference>
<dbReference type="Proteomes" id="UP000284644">
    <property type="component" value="Unassembled WGS sequence"/>
</dbReference>
<dbReference type="Proteomes" id="UP000265828">
    <property type="component" value="Unassembled WGS sequence"/>
</dbReference>
<evidence type="ECO:0000313" key="7">
    <source>
        <dbReference type="EMBL" id="RGV61211.1"/>
    </source>
</evidence>
<organism evidence="3 14">
    <name type="scientific">Blautia obeum</name>
    <dbReference type="NCBI Taxonomy" id="40520"/>
    <lineage>
        <taxon>Bacteria</taxon>
        <taxon>Bacillati</taxon>
        <taxon>Bacillota</taxon>
        <taxon>Clostridia</taxon>
        <taxon>Lachnospirales</taxon>
        <taxon>Lachnospiraceae</taxon>
        <taxon>Blautia</taxon>
    </lineage>
</organism>
<evidence type="ECO:0000313" key="5">
    <source>
        <dbReference type="EMBL" id="RGQ05303.1"/>
    </source>
</evidence>
<evidence type="ECO:0000313" key="11">
    <source>
        <dbReference type="EMBL" id="RHH20365.1"/>
    </source>
</evidence>